<dbReference type="OrthoDB" id="9180830at2"/>
<reference evidence="1 2" key="1">
    <citation type="submission" date="2015-06" db="EMBL/GenBank/DDBJ databases">
        <title>Improved classification and identification of acetic acid bacteria using matrix-assisted laser desorption/ionization time-of-flight mass spectrometry; Gluconobacter nephelii and Gluconobacter uchimurae are later heterotypic synonyms of Gluconobacter japonicus and Gluconobacter oxydans, respectively.</title>
        <authorList>
            <person name="Li L."/>
            <person name="Cleenwerck I."/>
            <person name="De Vuyst L."/>
            <person name="Vandamme P."/>
        </authorList>
    </citation>
    <scope>NUCLEOTIDE SEQUENCE [LARGE SCALE GENOMIC DNA]</scope>
    <source>
        <strain evidence="1 2">LMG 23690</strain>
    </source>
</reference>
<dbReference type="EMBL" id="LHZU01000145">
    <property type="protein sequence ID" value="KXV57208.1"/>
    <property type="molecule type" value="Genomic_DNA"/>
</dbReference>
<sequence>MTTQASDYLYTLHRTPFALAPVVHSFYRNWEPVEKDILLSYLILPIVTYTPMQSFLKNARRNSSVRTMTSNSKRLIGLAMRVEEFKPITNAALLILAAEKRLEITPELSVRSRRTPHAINSDKDLLRYSQKLAMVFSNENVVSIYRMLGLKSL</sequence>
<dbReference type="Proteomes" id="UP000075360">
    <property type="component" value="Unassembled WGS sequence"/>
</dbReference>
<evidence type="ECO:0000313" key="2">
    <source>
        <dbReference type="Proteomes" id="UP000075360"/>
    </source>
</evidence>
<dbReference type="Pfam" id="PF20131">
    <property type="entry name" value="MC3"/>
    <property type="match status" value="1"/>
</dbReference>
<name>A0A149TVN8_9PROT</name>
<dbReference type="PATRIC" id="fig|446692.4.peg.2343"/>
<protein>
    <submittedName>
        <fullName evidence="1">Uncharacterized protein</fullName>
    </submittedName>
</protein>
<gene>
    <name evidence="1" type="ORF">AD948_14775</name>
</gene>
<dbReference type="RefSeq" id="WP_061472525.1">
    <property type="nucleotide sequence ID" value="NZ_LHZU01000145.1"/>
</dbReference>
<evidence type="ECO:0000313" key="1">
    <source>
        <dbReference type="EMBL" id="KXV57208.1"/>
    </source>
</evidence>
<comment type="caution">
    <text evidence="1">The sequence shown here is derived from an EMBL/GenBank/DDBJ whole genome shotgun (WGS) entry which is preliminary data.</text>
</comment>
<organism evidence="1 2">
    <name type="scientific">Acetobacter senegalensis</name>
    <dbReference type="NCBI Taxonomy" id="446692"/>
    <lineage>
        <taxon>Bacteria</taxon>
        <taxon>Pseudomonadati</taxon>
        <taxon>Pseudomonadota</taxon>
        <taxon>Alphaproteobacteria</taxon>
        <taxon>Acetobacterales</taxon>
        <taxon>Acetobacteraceae</taxon>
        <taxon>Acetobacter</taxon>
    </lineage>
</organism>
<accession>A0A149TVN8</accession>
<dbReference type="AlphaFoldDB" id="A0A149TVN8"/>
<dbReference type="InterPro" id="IPR045390">
    <property type="entry name" value="ABC-3C_MC3"/>
</dbReference>
<proteinExistence type="predicted"/>